<comment type="subcellular location">
    <subcellularLocation>
        <location evidence="1">Membrane</location>
        <topology evidence="1">Multi-pass membrane protein</topology>
    </subcellularLocation>
</comment>
<dbReference type="InterPro" id="IPR000791">
    <property type="entry name" value="Gpr1/Fun34/SatP-like"/>
</dbReference>
<feature type="transmembrane region" description="Helical" evidence="6">
    <location>
        <begin position="176"/>
        <end position="198"/>
    </location>
</feature>
<dbReference type="GO" id="GO:0015123">
    <property type="term" value="F:acetate transmembrane transporter activity"/>
    <property type="evidence" value="ECO:0007669"/>
    <property type="project" value="TreeGrafter"/>
</dbReference>
<organism evidence="7 8">
    <name type="scientific">Acaulospora morrowiae</name>
    <dbReference type="NCBI Taxonomy" id="94023"/>
    <lineage>
        <taxon>Eukaryota</taxon>
        <taxon>Fungi</taxon>
        <taxon>Fungi incertae sedis</taxon>
        <taxon>Mucoromycota</taxon>
        <taxon>Glomeromycotina</taxon>
        <taxon>Glomeromycetes</taxon>
        <taxon>Diversisporales</taxon>
        <taxon>Acaulosporaceae</taxon>
        <taxon>Acaulospora</taxon>
    </lineage>
</organism>
<keyword evidence="5 6" id="KW-0472">Membrane</keyword>
<gene>
    <name evidence="7" type="ORF">AMORRO_LOCUS12173</name>
</gene>
<evidence type="ECO:0000256" key="5">
    <source>
        <dbReference type="ARBA" id="ARBA00023136"/>
    </source>
</evidence>
<dbReference type="Proteomes" id="UP000789342">
    <property type="component" value="Unassembled WGS sequence"/>
</dbReference>
<evidence type="ECO:0000313" key="8">
    <source>
        <dbReference type="Proteomes" id="UP000789342"/>
    </source>
</evidence>
<name>A0A9N9N526_9GLOM</name>
<accession>A0A9N9N526</accession>
<proteinExistence type="inferred from homology"/>
<evidence type="ECO:0000256" key="4">
    <source>
        <dbReference type="ARBA" id="ARBA00022989"/>
    </source>
</evidence>
<dbReference type="EMBL" id="CAJVPV010017170">
    <property type="protein sequence ID" value="CAG8701714.1"/>
    <property type="molecule type" value="Genomic_DNA"/>
</dbReference>
<evidence type="ECO:0000256" key="6">
    <source>
        <dbReference type="SAM" id="Phobius"/>
    </source>
</evidence>
<comment type="similarity">
    <text evidence="2">Belongs to the acetate uptake transporter (AceTr) (TC 2.A.96) family.</text>
</comment>
<evidence type="ECO:0000313" key="7">
    <source>
        <dbReference type="EMBL" id="CAG8701714.1"/>
    </source>
</evidence>
<evidence type="ECO:0000256" key="1">
    <source>
        <dbReference type="ARBA" id="ARBA00004141"/>
    </source>
</evidence>
<feature type="transmembrane region" description="Helical" evidence="6">
    <location>
        <begin position="111"/>
        <end position="130"/>
    </location>
</feature>
<dbReference type="Pfam" id="PF01184">
    <property type="entry name" value="Gpr1_Fun34_YaaH"/>
    <property type="match status" value="1"/>
</dbReference>
<dbReference type="GO" id="GO:0005886">
    <property type="term" value="C:plasma membrane"/>
    <property type="evidence" value="ECO:0007669"/>
    <property type="project" value="TreeGrafter"/>
</dbReference>
<protein>
    <submittedName>
        <fullName evidence="7">740_t:CDS:1</fullName>
    </submittedName>
</protein>
<feature type="transmembrane region" description="Helical" evidence="6">
    <location>
        <begin position="137"/>
        <end position="156"/>
    </location>
</feature>
<comment type="caution">
    <text evidence="7">The sequence shown here is derived from an EMBL/GenBank/DDBJ whole genome shotgun (WGS) entry which is preliminary data.</text>
</comment>
<reference evidence="7" key="1">
    <citation type="submission" date="2021-06" db="EMBL/GenBank/DDBJ databases">
        <authorList>
            <person name="Kallberg Y."/>
            <person name="Tangrot J."/>
            <person name="Rosling A."/>
        </authorList>
    </citation>
    <scope>NUCLEOTIDE SEQUENCE</scope>
    <source>
        <strain evidence="7">CL551</strain>
    </source>
</reference>
<dbReference type="AlphaFoldDB" id="A0A9N9N526"/>
<dbReference type="OrthoDB" id="3648309at2759"/>
<dbReference type="PANTHER" id="PTHR31123:SF1">
    <property type="entry name" value="ACCUMULATION OF DYADS PROTEIN 2-RELATED"/>
    <property type="match status" value="1"/>
</dbReference>
<dbReference type="NCBIfam" id="NF038013">
    <property type="entry name" value="AceTr_1"/>
    <property type="match status" value="1"/>
</dbReference>
<keyword evidence="4 6" id="KW-1133">Transmembrane helix</keyword>
<dbReference type="PANTHER" id="PTHR31123">
    <property type="entry name" value="ACCUMULATION OF DYADS PROTEIN 2-RELATED"/>
    <property type="match status" value="1"/>
</dbReference>
<evidence type="ECO:0000256" key="3">
    <source>
        <dbReference type="ARBA" id="ARBA00022692"/>
    </source>
</evidence>
<sequence>MSSLENGVETIRPKIANLSPLGLTSLALAMFILSIQNIGYVQISVFISGSTLIYSGISQSLASIWEYRTGNTFAATVFSSYGGFFFLSAFIESKSISFLATGYDKDFDYGLGVYLAGWALFSLILSLVTFRSNKSLFALFFFMWLTLMLFSISKFIPPHNIPGKDDLGIFFFPKKVNVNGATTCGGIFGIITALIAWYNAFTGLLNKESSHSSIHASDLGGKHK</sequence>
<keyword evidence="8" id="KW-1185">Reference proteome</keyword>
<feature type="transmembrane region" description="Helical" evidence="6">
    <location>
        <begin position="72"/>
        <end position="91"/>
    </location>
</feature>
<keyword evidence="3 6" id="KW-0812">Transmembrane</keyword>
<dbReference type="InterPro" id="IPR051633">
    <property type="entry name" value="AceTr"/>
</dbReference>
<feature type="transmembrane region" description="Helical" evidence="6">
    <location>
        <begin position="21"/>
        <end position="39"/>
    </location>
</feature>
<evidence type="ECO:0000256" key="2">
    <source>
        <dbReference type="ARBA" id="ARBA00005587"/>
    </source>
</evidence>
<feature type="transmembrane region" description="Helical" evidence="6">
    <location>
        <begin position="45"/>
        <end position="65"/>
    </location>
</feature>